<sequence length="99" mass="11093">MRKVLIKTYSGEACSGEFTNDFISFRSCEATDSALLRPSFFNKIKLLNVDKLFANITRAENLDLLKTMLSQVNSLDGAQILHILLSLINKEDSCDSSKM</sequence>
<evidence type="ECO:0000313" key="2">
    <source>
        <dbReference type="Proteomes" id="UP000831479"/>
    </source>
</evidence>
<protein>
    <submittedName>
        <fullName evidence="1">Uncharacterized protein</fullName>
    </submittedName>
</protein>
<organism evidence="1 2">
    <name type="scientific">Hyphantria cunea granulovirus</name>
    <dbReference type="NCBI Taxonomy" id="307448"/>
    <lineage>
        <taxon>Viruses</taxon>
        <taxon>Viruses incertae sedis</taxon>
        <taxon>Naldaviricetes</taxon>
        <taxon>Lefavirales</taxon>
        <taxon>Baculoviridae</taxon>
        <taxon>Betabaculovirus</taxon>
        <taxon>Betabaculovirus hycuneae</taxon>
    </lineage>
</organism>
<reference evidence="1" key="1">
    <citation type="journal article" date="2019" name="Genomics">
        <title>Genome sequence analysis and organization of the Hyphantria cunea granulovirus (HycuGV-Hc1) from Turkey.</title>
        <authorList>
            <person name="Gencer D."/>
            <person name="Bayramoglu Z."/>
            <person name="Nalcacioglu R."/>
            <person name="Demirbag Z."/>
            <person name="Demir I."/>
        </authorList>
    </citation>
    <scope>NUCLEOTIDE SEQUENCE</scope>
    <source>
        <strain evidence="1">Hc1</strain>
    </source>
</reference>
<evidence type="ECO:0000313" key="1">
    <source>
        <dbReference type="EMBL" id="QBQ01685.1"/>
    </source>
</evidence>
<accession>A0AAF1D2C2</accession>
<name>A0AAF1D2C2_9BBAC</name>
<gene>
    <name evidence="1" type="ORF">HycuGV_00132</name>
</gene>
<dbReference type="EMBL" id="MH923363">
    <property type="protein sequence ID" value="QBQ01685.1"/>
    <property type="molecule type" value="Genomic_DNA"/>
</dbReference>
<dbReference type="Proteomes" id="UP000831479">
    <property type="component" value="Segment"/>
</dbReference>
<keyword evidence="2" id="KW-1185">Reference proteome</keyword>
<proteinExistence type="predicted"/>